<name>A0A172TYT5_9BACT</name>
<gene>
    <name evidence="1" type="ORF">SY85_18895</name>
</gene>
<dbReference type="Proteomes" id="UP000077177">
    <property type="component" value="Chromosome"/>
</dbReference>
<reference evidence="2" key="1">
    <citation type="submission" date="2015-01" db="EMBL/GenBank/DDBJ databases">
        <title>Flavisolibacter sp./LCS9/ whole genome sequencing.</title>
        <authorList>
            <person name="Kim M.K."/>
            <person name="Srinivasan S."/>
            <person name="Lee J.-J."/>
        </authorList>
    </citation>
    <scope>NUCLEOTIDE SEQUENCE [LARGE SCALE GENOMIC DNA]</scope>
    <source>
        <strain evidence="2">LCS9</strain>
    </source>
</reference>
<reference evidence="1 2" key="2">
    <citation type="journal article" date="2016" name="Int. J. Syst. Evol. Microbiol.">
        <title>Flavisolibacter tropicus sp. nov., isolated from tropical soil.</title>
        <authorList>
            <person name="Lee J.J."/>
            <person name="Kang M.S."/>
            <person name="Kim G.S."/>
            <person name="Lee C.S."/>
            <person name="Lim S."/>
            <person name="Lee J."/>
            <person name="Roh S.H."/>
            <person name="Kang H."/>
            <person name="Ha J.M."/>
            <person name="Bae S."/>
            <person name="Jung H.Y."/>
            <person name="Kim M.K."/>
        </authorList>
    </citation>
    <scope>NUCLEOTIDE SEQUENCE [LARGE SCALE GENOMIC DNA]</scope>
    <source>
        <strain evidence="1 2">LCS9</strain>
    </source>
</reference>
<keyword evidence="2" id="KW-1185">Reference proteome</keyword>
<evidence type="ECO:0000313" key="2">
    <source>
        <dbReference type="Proteomes" id="UP000077177"/>
    </source>
</evidence>
<dbReference type="EMBL" id="CP011390">
    <property type="protein sequence ID" value="ANE52245.1"/>
    <property type="molecule type" value="Genomic_DNA"/>
</dbReference>
<dbReference type="KEGG" id="fla:SY85_18895"/>
<accession>A0A172TYT5</accession>
<dbReference type="AlphaFoldDB" id="A0A172TYT5"/>
<proteinExistence type="predicted"/>
<dbReference type="RefSeq" id="WP_066406512.1">
    <property type="nucleotide sequence ID" value="NZ_CP011390.1"/>
</dbReference>
<dbReference type="OrthoDB" id="681111at2"/>
<protein>
    <submittedName>
        <fullName evidence="1">Uncharacterized protein</fullName>
    </submittedName>
</protein>
<evidence type="ECO:0000313" key="1">
    <source>
        <dbReference type="EMBL" id="ANE52245.1"/>
    </source>
</evidence>
<sequence>MARRGLGIGSLLVAGAAAYAYYKYSQMSEQQRKDMVSNWKEKGQKLYDEYVPDNIKNMVAKKQGAGNGHPHASV</sequence>
<organism evidence="1 2">
    <name type="scientific">Flavisolibacter tropicus</name>
    <dbReference type="NCBI Taxonomy" id="1492898"/>
    <lineage>
        <taxon>Bacteria</taxon>
        <taxon>Pseudomonadati</taxon>
        <taxon>Bacteroidota</taxon>
        <taxon>Chitinophagia</taxon>
        <taxon>Chitinophagales</taxon>
        <taxon>Chitinophagaceae</taxon>
        <taxon>Flavisolibacter</taxon>
    </lineage>
</organism>